<evidence type="ECO:0000256" key="3">
    <source>
        <dbReference type="ARBA" id="ARBA00022490"/>
    </source>
</evidence>
<evidence type="ECO:0008006" key="8">
    <source>
        <dbReference type="Google" id="ProtNLM"/>
    </source>
</evidence>
<feature type="domain" description="Svf1-like C-terminal" evidence="5">
    <location>
        <begin position="217"/>
        <end position="378"/>
    </location>
</feature>
<evidence type="ECO:0000256" key="2">
    <source>
        <dbReference type="ARBA" id="ARBA00009069"/>
    </source>
</evidence>
<name>A0A517LC05_9PEZI</name>
<dbReference type="OrthoDB" id="2590239at2759"/>
<evidence type="ECO:0000313" key="7">
    <source>
        <dbReference type="Proteomes" id="UP000316270"/>
    </source>
</evidence>
<dbReference type="EMBL" id="CP042193">
    <property type="protein sequence ID" value="QDS73177.1"/>
    <property type="molecule type" value="Genomic_DNA"/>
</dbReference>
<dbReference type="PANTHER" id="PTHR47107">
    <property type="entry name" value="SVF1-LIKE PROTEIN YDR222W-RELATED"/>
    <property type="match status" value="1"/>
</dbReference>
<keyword evidence="3" id="KW-0963">Cytoplasm</keyword>
<comment type="similarity">
    <text evidence="2">Belongs to the SVF1 family.</text>
</comment>
<dbReference type="GO" id="GO:0006979">
    <property type="term" value="P:response to oxidative stress"/>
    <property type="evidence" value="ECO:0007669"/>
    <property type="project" value="InterPro"/>
</dbReference>
<evidence type="ECO:0000313" key="6">
    <source>
        <dbReference type="EMBL" id="QDS73177.1"/>
    </source>
</evidence>
<gene>
    <name evidence="6" type="ORF">FKW77_002331</name>
</gene>
<accession>A0A517LC05</accession>
<dbReference type="GO" id="GO:0005737">
    <property type="term" value="C:cytoplasm"/>
    <property type="evidence" value="ECO:0007669"/>
    <property type="project" value="UniProtKB-SubCell"/>
</dbReference>
<dbReference type="InterPro" id="IPR051385">
    <property type="entry name" value="Ceramide-binding_SVF1"/>
</dbReference>
<dbReference type="STRING" id="50376.A0A517LC05"/>
<dbReference type="SUPFAM" id="SSF159245">
    <property type="entry name" value="AttH-like"/>
    <property type="match status" value="1"/>
</dbReference>
<dbReference type="Pfam" id="PF17187">
    <property type="entry name" value="Svf1_C"/>
    <property type="match status" value="1"/>
</dbReference>
<reference evidence="6 7" key="1">
    <citation type="submission" date="2019-07" db="EMBL/GenBank/DDBJ databases">
        <title>Finished genome of Venturia effusa.</title>
        <authorList>
            <person name="Young C.A."/>
            <person name="Cox M.P."/>
            <person name="Ganley A.R.D."/>
            <person name="David W.J."/>
        </authorList>
    </citation>
    <scope>NUCLEOTIDE SEQUENCE [LARGE SCALE GENOMIC DNA]</scope>
    <source>
        <strain evidence="7">albino</strain>
    </source>
</reference>
<dbReference type="InterPro" id="IPR013931">
    <property type="entry name" value="Svf1-like_N"/>
</dbReference>
<proteinExistence type="inferred from homology"/>
<feature type="domain" description="Svf1-like N-terminal" evidence="4">
    <location>
        <begin position="56"/>
        <end position="215"/>
    </location>
</feature>
<dbReference type="AlphaFoldDB" id="A0A517LC05"/>
<evidence type="ECO:0000256" key="1">
    <source>
        <dbReference type="ARBA" id="ARBA00004496"/>
    </source>
</evidence>
<evidence type="ECO:0000259" key="4">
    <source>
        <dbReference type="Pfam" id="PF08622"/>
    </source>
</evidence>
<protein>
    <recommendedName>
        <fullName evidence="8">Survival factor 1</fullName>
    </recommendedName>
</protein>
<dbReference type="InterPro" id="IPR033394">
    <property type="entry name" value="Svf1-like_C"/>
</dbReference>
<keyword evidence="7" id="KW-1185">Reference proteome</keyword>
<comment type="subcellular location">
    <subcellularLocation>
        <location evidence="1">Cytoplasm</location>
    </subcellularLocation>
</comment>
<dbReference type="Proteomes" id="UP000316270">
    <property type="component" value="Chromosome 9"/>
</dbReference>
<evidence type="ECO:0000259" key="5">
    <source>
        <dbReference type="Pfam" id="PF17187"/>
    </source>
</evidence>
<sequence>MSWGNWGKQLLANVAGTQEPIYGPTAIQPVKSTDALPYTETTKEDLKWKGMSSTSVETQTFYFTTDSGHIAFAQVIYSNVAGIHTTCQFSSKILYPDGVTAPLFCTDALSNHRFDKDKHNFYADNVSVEMSADGNSYTIKSSRSTKSIVNVTVTKLVPGFVVGDNGTTNYGENPSKPWGHIRHAFWPRCEAKGSFMTPAGEVRMDGRAMLSHAMQAMKPHHAAATWNFVNFQSANYSAVLMEFTTPPSYGKTTVALGGITSAEKIIYAGTGCTASHLEIKGDPEVNWPEPSAGSYSWKGKAKDGTEVDATLIGSLGPRRDRIDIMAEVPKFVKSIVASAAGTRPYIYQFTPKLTLKLKVGDQEIEEEGTIFTEATFIS</sequence>
<dbReference type="PANTHER" id="PTHR47107:SF1">
    <property type="entry name" value="CERAMIDE-BINDING PROTEIN SVF1-RELATED"/>
    <property type="match status" value="1"/>
</dbReference>
<dbReference type="Pfam" id="PF08622">
    <property type="entry name" value="Svf1"/>
    <property type="match status" value="1"/>
</dbReference>
<organism evidence="6 7">
    <name type="scientific">Venturia effusa</name>
    <dbReference type="NCBI Taxonomy" id="50376"/>
    <lineage>
        <taxon>Eukaryota</taxon>
        <taxon>Fungi</taxon>
        <taxon>Dikarya</taxon>
        <taxon>Ascomycota</taxon>
        <taxon>Pezizomycotina</taxon>
        <taxon>Dothideomycetes</taxon>
        <taxon>Pleosporomycetidae</taxon>
        <taxon>Venturiales</taxon>
        <taxon>Venturiaceae</taxon>
        <taxon>Venturia</taxon>
    </lineage>
</organism>